<evidence type="ECO:0000313" key="2">
    <source>
        <dbReference type="Proteomes" id="UP000263377"/>
    </source>
</evidence>
<dbReference type="Proteomes" id="UP000263377">
    <property type="component" value="Unassembled WGS sequence"/>
</dbReference>
<dbReference type="EMBL" id="QVIG01000001">
    <property type="protein sequence ID" value="RGD60366.1"/>
    <property type="molecule type" value="Genomic_DNA"/>
</dbReference>
<accession>A0A372ZWX3</accession>
<comment type="caution">
    <text evidence="1">The sequence shown here is derived from an EMBL/GenBank/DDBJ whole genome shotgun (WGS) entry which is preliminary data.</text>
</comment>
<dbReference type="AlphaFoldDB" id="A0A372ZWX3"/>
<evidence type="ECO:0000313" key="1">
    <source>
        <dbReference type="EMBL" id="RGD60366.1"/>
    </source>
</evidence>
<name>A0A372ZWX3_9ACTN</name>
<dbReference type="RefSeq" id="WP_117488469.1">
    <property type="nucleotide sequence ID" value="NZ_QVIG01000001.1"/>
</dbReference>
<evidence type="ECO:0008006" key="3">
    <source>
        <dbReference type="Google" id="ProtNLM"/>
    </source>
</evidence>
<keyword evidence="2" id="KW-1185">Reference proteome</keyword>
<sequence>MTTAHELRELHAKGLREHLAPALRALGLTGWRRTFSLPDETHWLLLGLVERPTADRVPFTFDLSVVRRTDWTVADLPGHRPDPRTRYGFETWRARIGEVLPVGEDVWWEVLPGPRWQLPLDDAVAAVRHYGLPELRRRAEADRAPTGETYLLPTELETVNAALEAASVARVRRAELADKALLLTGAWTRGDGVARTVLAGVAQGFLSAGDERFRTVRCLDTLGRELWTFPAED</sequence>
<protein>
    <recommendedName>
        <fullName evidence="3">DUF4304 domain-containing protein</fullName>
    </recommendedName>
</protein>
<organism evidence="1 2">
    <name type="scientific">Kitasatospora xanthocidica</name>
    <dbReference type="NCBI Taxonomy" id="83382"/>
    <lineage>
        <taxon>Bacteria</taxon>
        <taxon>Bacillati</taxon>
        <taxon>Actinomycetota</taxon>
        <taxon>Actinomycetes</taxon>
        <taxon>Kitasatosporales</taxon>
        <taxon>Streptomycetaceae</taxon>
        <taxon>Kitasatospora</taxon>
    </lineage>
</organism>
<reference evidence="1 2" key="1">
    <citation type="submission" date="2018-08" db="EMBL/GenBank/DDBJ databases">
        <title>Diversity &amp; Physiological Properties of Lignin-Decomposing Actinobacteria from Soil.</title>
        <authorList>
            <person name="Roh S.G."/>
            <person name="Kim S.B."/>
        </authorList>
    </citation>
    <scope>NUCLEOTIDE SEQUENCE [LARGE SCALE GENOMIC DNA]</scope>
    <source>
        <strain evidence="1 2">MMS17-GH009</strain>
    </source>
</reference>
<proteinExistence type="predicted"/>
<gene>
    <name evidence="1" type="ORF">DR950_23540</name>
</gene>